<evidence type="ECO:0000256" key="1">
    <source>
        <dbReference type="SAM" id="MobiDB-lite"/>
    </source>
</evidence>
<feature type="region of interest" description="Disordered" evidence="1">
    <location>
        <begin position="312"/>
        <end position="338"/>
    </location>
</feature>
<proteinExistence type="predicted"/>
<gene>
    <name evidence="2" type="ORF">GIL414_LOCUS12581</name>
</gene>
<feature type="compositionally biased region" description="Polar residues" evidence="1">
    <location>
        <begin position="191"/>
        <end position="218"/>
    </location>
</feature>
<sequence>MNSDQPTDSPNAPGAYPVVADFSITNSNRYSQGQHMPSPFYNQQVQNVYGQQQIYVNHYLPTSPYHPNGAREQNAQYVPLIRPSNENSTGAPTLIPVRGYSVPPQFAAQNFSQQSTASQILNQVQPQYSTTNTQQQTQSSQTHQPQTSQHSSSNPPHGVSSQPSQSKEKRQRKLLLIFDPVSQKAVEVKASNPTNNPPSTSIAQDENRPNDSTTTNTKVTDEPEKTQTRGDFRKQFVLLLDQHPSTHRSEDTTDNVAIVTGDEKISCEDSNTKDQSQSITFLLNTKSVERATPKTPVSSNNTESQLVNAVRSRALASRHSHTKQELYSKRLDPRSQKRPLGLRAIDGVTDPPTTRLITHSKLLREEHIYHSINPNYTIEVKNHIHQLSVADSGFSRGGGPF</sequence>
<feature type="region of interest" description="Disordered" evidence="1">
    <location>
        <begin position="127"/>
        <end position="170"/>
    </location>
</feature>
<feature type="compositionally biased region" description="Low complexity" evidence="1">
    <location>
        <begin position="127"/>
        <end position="156"/>
    </location>
</feature>
<protein>
    <submittedName>
        <fullName evidence="2">Uncharacterized protein</fullName>
    </submittedName>
</protein>
<accession>A0A8S2NSP4</accession>
<evidence type="ECO:0000313" key="3">
    <source>
        <dbReference type="Proteomes" id="UP000681720"/>
    </source>
</evidence>
<organism evidence="2 3">
    <name type="scientific">Rotaria magnacalcarata</name>
    <dbReference type="NCBI Taxonomy" id="392030"/>
    <lineage>
        <taxon>Eukaryota</taxon>
        <taxon>Metazoa</taxon>
        <taxon>Spiralia</taxon>
        <taxon>Gnathifera</taxon>
        <taxon>Rotifera</taxon>
        <taxon>Eurotatoria</taxon>
        <taxon>Bdelloidea</taxon>
        <taxon>Philodinida</taxon>
        <taxon>Philodinidae</taxon>
        <taxon>Rotaria</taxon>
    </lineage>
</organism>
<feature type="compositionally biased region" description="Basic and acidic residues" evidence="1">
    <location>
        <begin position="219"/>
        <end position="229"/>
    </location>
</feature>
<name>A0A8S2NSP4_9BILA</name>
<comment type="caution">
    <text evidence="2">The sequence shown here is derived from an EMBL/GenBank/DDBJ whole genome shotgun (WGS) entry which is preliminary data.</text>
</comment>
<feature type="compositionally biased region" description="Basic and acidic residues" evidence="1">
    <location>
        <begin position="322"/>
        <end position="335"/>
    </location>
</feature>
<feature type="region of interest" description="Disordered" evidence="1">
    <location>
        <begin position="187"/>
        <end position="229"/>
    </location>
</feature>
<reference evidence="2" key="1">
    <citation type="submission" date="2021-02" db="EMBL/GenBank/DDBJ databases">
        <authorList>
            <person name="Nowell W R."/>
        </authorList>
    </citation>
    <scope>NUCLEOTIDE SEQUENCE</scope>
</reference>
<dbReference type="AlphaFoldDB" id="A0A8S2NSP4"/>
<dbReference type="Proteomes" id="UP000681720">
    <property type="component" value="Unassembled WGS sequence"/>
</dbReference>
<dbReference type="EMBL" id="CAJOBJ010004932">
    <property type="protein sequence ID" value="CAF4015918.1"/>
    <property type="molecule type" value="Genomic_DNA"/>
</dbReference>
<evidence type="ECO:0000313" key="2">
    <source>
        <dbReference type="EMBL" id="CAF4015918.1"/>
    </source>
</evidence>